<dbReference type="Proteomes" id="UP000595001">
    <property type="component" value="Chromosome"/>
</dbReference>
<evidence type="ECO:0000313" key="1">
    <source>
        <dbReference type="EMBL" id="QPV64509.1"/>
    </source>
</evidence>
<protein>
    <submittedName>
        <fullName evidence="1">Uncharacterized protein</fullName>
    </submittedName>
</protein>
<evidence type="ECO:0000313" key="2">
    <source>
        <dbReference type="Proteomes" id="UP000595001"/>
    </source>
</evidence>
<sequence>MKAGVIIAAISLVRVCECYEVPFVPTGVPVVMLLMGLQLTVHNVQQLLFVF</sequence>
<proteinExistence type="predicted"/>
<dbReference type="AlphaFoldDB" id="A0A7T3KWU2"/>
<gene>
    <name evidence="1" type="ORF">I7X12_07825</name>
</gene>
<organism evidence="1 2">
    <name type="scientific">Halosimplex litoreum</name>
    <dbReference type="NCBI Taxonomy" id="1198301"/>
    <lineage>
        <taxon>Archaea</taxon>
        <taxon>Methanobacteriati</taxon>
        <taxon>Methanobacteriota</taxon>
        <taxon>Stenosarchaea group</taxon>
        <taxon>Halobacteria</taxon>
        <taxon>Halobacteriales</taxon>
        <taxon>Haloarculaceae</taxon>
        <taxon>Halosimplex</taxon>
    </lineage>
</organism>
<dbReference type="GeneID" id="60588392"/>
<dbReference type="KEGG" id="hlt:I7X12_07825"/>
<name>A0A7T3KWU2_9EURY</name>
<keyword evidence="2" id="KW-1185">Reference proteome</keyword>
<dbReference type="EMBL" id="CP065856">
    <property type="protein sequence ID" value="QPV64509.1"/>
    <property type="molecule type" value="Genomic_DNA"/>
</dbReference>
<accession>A0A7T3KWU2</accession>
<reference evidence="1 2" key="1">
    <citation type="submission" date="2020-12" db="EMBL/GenBank/DDBJ databases">
        <title>Halosimplex halophilum sp. nov. and Halosimplex salinum sp. nov., two new members of the genus Halosimplex.</title>
        <authorList>
            <person name="Cui H.L."/>
        </authorList>
    </citation>
    <scope>NUCLEOTIDE SEQUENCE [LARGE SCALE GENOMIC DNA]</scope>
    <source>
        <strain evidence="1 2">YGH94</strain>
    </source>
</reference>
<dbReference type="RefSeq" id="WP_198063278.1">
    <property type="nucleotide sequence ID" value="NZ_CP065856.1"/>
</dbReference>